<dbReference type="EMBL" id="BRYA01000831">
    <property type="protein sequence ID" value="GMI33651.1"/>
    <property type="molecule type" value="Genomic_DNA"/>
</dbReference>
<feature type="region of interest" description="Disordered" evidence="1">
    <location>
        <begin position="902"/>
        <end position="942"/>
    </location>
</feature>
<evidence type="ECO:0000313" key="3">
    <source>
        <dbReference type="EMBL" id="GMI33651.1"/>
    </source>
</evidence>
<organism evidence="3 4">
    <name type="scientific">Triparma columacea</name>
    <dbReference type="NCBI Taxonomy" id="722753"/>
    <lineage>
        <taxon>Eukaryota</taxon>
        <taxon>Sar</taxon>
        <taxon>Stramenopiles</taxon>
        <taxon>Ochrophyta</taxon>
        <taxon>Bolidophyceae</taxon>
        <taxon>Parmales</taxon>
        <taxon>Triparmaceae</taxon>
        <taxon>Triparma</taxon>
    </lineage>
</organism>
<name>A0A9W7G6D3_9STRA</name>
<comment type="caution">
    <text evidence="3">The sequence shown here is derived from an EMBL/GenBank/DDBJ whole genome shotgun (WGS) entry which is preliminary data.</text>
</comment>
<keyword evidence="2" id="KW-1133">Transmembrane helix</keyword>
<dbReference type="Proteomes" id="UP001165065">
    <property type="component" value="Unassembled WGS sequence"/>
</dbReference>
<feature type="transmembrane region" description="Helical" evidence="2">
    <location>
        <begin position="127"/>
        <end position="148"/>
    </location>
</feature>
<feature type="transmembrane region" description="Helical" evidence="2">
    <location>
        <begin position="154"/>
        <end position="176"/>
    </location>
</feature>
<dbReference type="OrthoDB" id="498037at2759"/>
<feature type="transmembrane region" description="Helical" evidence="2">
    <location>
        <begin position="705"/>
        <end position="733"/>
    </location>
</feature>
<feature type="compositionally biased region" description="Polar residues" evidence="1">
    <location>
        <begin position="1"/>
        <end position="10"/>
    </location>
</feature>
<feature type="transmembrane region" description="Helical" evidence="2">
    <location>
        <begin position="183"/>
        <end position="205"/>
    </location>
</feature>
<reference evidence="4" key="1">
    <citation type="journal article" date="2023" name="Commun. Biol.">
        <title>Genome analysis of Parmales, the sister group of diatoms, reveals the evolutionary specialization of diatoms from phago-mixotrophs to photoautotrophs.</title>
        <authorList>
            <person name="Ban H."/>
            <person name="Sato S."/>
            <person name="Yoshikawa S."/>
            <person name="Yamada K."/>
            <person name="Nakamura Y."/>
            <person name="Ichinomiya M."/>
            <person name="Sato N."/>
            <person name="Blanc-Mathieu R."/>
            <person name="Endo H."/>
            <person name="Kuwata A."/>
            <person name="Ogata H."/>
        </authorList>
    </citation>
    <scope>NUCLEOTIDE SEQUENCE [LARGE SCALE GENOMIC DNA]</scope>
</reference>
<feature type="transmembrane region" description="Helical" evidence="2">
    <location>
        <begin position="363"/>
        <end position="386"/>
    </location>
</feature>
<feature type="region of interest" description="Disordered" evidence="1">
    <location>
        <begin position="1"/>
        <end position="32"/>
    </location>
</feature>
<gene>
    <name evidence="3" type="ORF">TrCOL_g8234</name>
</gene>
<feature type="transmembrane region" description="Helical" evidence="2">
    <location>
        <begin position="479"/>
        <end position="505"/>
    </location>
</feature>
<evidence type="ECO:0000256" key="1">
    <source>
        <dbReference type="SAM" id="MobiDB-lite"/>
    </source>
</evidence>
<dbReference type="AlphaFoldDB" id="A0A9W7G6D3"/>
<feature type="transmembrane region" description="Helical" evidence="2">
    <location>
        <begin position="302"/>
        <end position="325"/>
    </location>
</feature>
<protein>
    <submittedName>
        <fullName evidence="3">Uncharacterized protein</fullName>
    </submittedName>
</protein>
<keyword evidence="2" id="KW-0472">Membrane</keyword>
<keyword evidence="2" id="KW-0812">Transmembrane</keyword>
<feature type="transmembrane region" description="Helical" evidence="2">
    <location>
        <begin position="412"/>
        <end position="434"/>
    </location>
</feature>
<keyword evidence="4" id="KW-1185">Reference proteome</keyword>
<proteinExistence type="predicted"/>
<feature type="transmembrane region" description="Helical" evidence="2">
    <location>
        <begin position="517"/>
        <end position="534"/>
    </location>
</feature>
<feature type="transmembrane region" description="Helical" evidence="2">
    <location>
        <begin position="56"/>
        <end position="77"/>
    </location>
</feature>
<evidence type="ECO:0000256" key="2">
    <source>
        <dbReference type="SAM" id="Phobius"/>
    </source>
</evidence>
<evidence type="ECO:0000313" key="4">
    <source>
        <dbReference type="Proteomes" id="UP001165065"/>
    </source>
</evidence>
<sequence>MSSEDVQEGQSVEELKSTGDSTSTSASPKNLKGRVKGAKQALESAGVLPKIHPVPWTTFVVLLIFVSVPPVGFTYFFSSIGQGEEYISGHDEGREERAQLCLMGVMGSMLALYLMDFSFWKSPFAKGVRAFVLFAVAVMTAIFIISVAKTMPHLLILLFSLGTVVWFIAMKHVFYYKVVFRDYVSWIAGPMLAASVITLFVWIYWVSLSEENKWDDITKVKYAKKFDWDETLTEVSYVDKQLQMCMNYTVQGNVTVPTVRATADAVEYIPTCMPNSLTNGTYFSDNCPSFCAAMYDDCMISFMVWASPFIVSLVMLFISFMCAFLNPQSSGNAPSTFGKVFLMLLFGLWCTASLSGAGTGITASFTFFLFGAMLSVVLIMCSTFGVPSNAEELNKLEAFQTIKRRYGWMADFMKGMLVSFATPMVTAYLALSFLNQLIRKCGLPFSQKLDKSKGEHKLWITRNAKAQIIEFKRWDHAKVYTWAIMIGAAYILMNIIGAKFTVLFLSWMKKECQEMQFGVVTAIIVGVGMTLFLLPPVPGVPIYLTGGLMIPVVATGIGRKCSEEDGLQKCRDDDPSLGGGIPAAVAYTCIISLVIKLCACTLQQKGIGEPLSHKVWIRQLVGVNSDTIRTMKLILRQEGLTVAKVAILVGGPDWPTSVFCGIMNLPLHQILLGTLPVFFLIVPTVLSGTFLWMSLVEDPETQQPVYPWAVTVSTIFLLGSGMVQTGSMVVAAFHLEKAVQTRGDELDAIPIDQEVFDADKRNESRNLLYIQLTQWHRVPYVWKKLLHLGVFFQLVSVYITLLRNFSEPYALTNKPDDLPGGKWYNLLTFDGWVSLACFAASLLCWFIFRSWAFRQVDAYEKSGKPMPTSTDVETELIEAGLSISNISSKAVAPEELIAKPNLDAEEAAADMKEGGGAEGEGEGTNAEVGSGENSNTSGGGGD</sequence>
<feature type="compositionally biased region" description="Low complexity" evidence="1">
    <location>
        <begin position="923"/>
        <end position="936"/>
    </location>
</feature>
<feature type="compositionally biased region" description="Polar residues" evidence="1">
    <location>
        <begin position="18"/>
        <end position="28"/>
    </location>
</feature>
<feature type="transmembrane region" description="Helical" evidence="2">
    <location>
        <begin position="670"/>
        <end position="693"/>
    </location>
</feature>
<feature type="transmembrane region" description="Helical" evidence="2">
    <location>
        <begin position="785"/>
        <end position="803"/>
    </location>
</feature>
<feature type="transmembrane region" description="Helical" evidence="2">
    <location>
        <begin position="823"/>
        <end position="848"/>
    </location>
</feature>
<feature type="transmembrane region" description="Helical" evidence="2">
    <location>
        <begin position="337"/>
        <end position="357"/>
    </location>
</feature>
<feature type="transmembrane region" description="Helical" evidence="2">
    <location>
        <begin position="97"/>
        <end position="115"/>
    </location>
</feature>
<feature type="transmembrane region" description="Helical" evidence="2">
    <location>
        <begin position="540"/>
        <end position="558"/>
    </location>
</feature>
<accession>A0A9W7G6D3</accession>